<evidence type="ECO:0000313" key="2">
    <source>
        <dbReference type="Proteomes" id="UP001149074"/>
    </source>
</evidence>
<reference evidence="1" key="1">
    <citation type="submission" date="2022-11" db="EMBL/GenBank/DDBJ databases">
        <authorList>
            <person name="Petersen C."/>
        </authorList>
    </citation>
    <scope>NUCLEOTIDE SEQUENCE</scope>
    <source>
        <strain evidence="1">IBT 30761</strain>
    </source>
</reference>
<comment type="caution">
    <text evidence="1">The sequence shown here is derived from an EMBL/GenBank/DDBJ whole genome shotgun (WGS) entry which is preliminary data.</text>
</comment>
<keyword evidence="2" id="KW-1185">Reference proteome</keyword>
<protein>
    <submittedName>
        <fullName evidence="1">Uncharacterized protein</fullName>
    </submittedName>
</protein>
<dbReference type="AlphaFoldDB" id="A0A9W9FFK8"/>
<accession>A0A9W9FFK8</accession>
<gene>
    <name evidence="1" type="ORF">N7532_006083</name>
</gene>
<sequence>MPSETSGNNKGSAQCKSLAGACSIAFQGFEDDYLYNAYTSYVASIGDDDAINWLFAPFANNGRAIMFSCDACEMQFLAIFTFQLTYHKF</sequence>
<reference evidence="1" key="2">
    <citation type="journal article" date="2023" name="IMA Fungus">
        <title>Comparative genomic study of the Penicillium genus elucidates a diverse pangenome and 15 lateral gene transfer events.</title>
        <authorList>
            <person name="Petersen C."/>
            <person name="Sorensen T."/>
            <person name="Nielsen M.R."/>
            <person name="Sondergaard T.E."/>
            <person name="Sorensen J.L."/>
            <person name="Fitzpatrick D.A."/>
            <person name="Frisvad J.C."/>
            <person name="Nielsen K.L."/>
        </authorList>
    </citation>
    <scope>NUCLEOTIDE SEQUENCE</scope>
    <source>
        <strain evidence="1">IBT 30761</strain>
    </source>
</reference>
<dbReference type="Proteomes" id="UP001149074">
    <property type="component" value="Unassembled WGS sequence"/>
</dbReference>
<dbReference type="OrthoDB" id="3886018at2759"/>
<evidence type="ECO:0000313" key="1">
    <source>
        <dbReference type="EMBL" id="KAJ5099082.1"/>
    </source>
</evidence>
<dbReference type="GeneID" id="81357556"/>
<dbReference type="EMBL" id="JAPQKI010000005">
    <property type="protein sequence ID" value="KAJ5099082.1"/>
    <property type="molecule type" value="Genomic_DNA"/>
</dbReference>
<organism evidence="1 2">
    <name type="scientific">Penicillium argentinense</name>
    <dbReference type="NCBI Taxonomy" id="1131581"/>
    <lineage>
        <taxon>Eukaryota</taxon>
        <taxon>Fungi</taxon>
        <taxon>Dikarya</taxon>
        <taxon>Ascomycota</taxon>
        <taxon>Pezizomycotina</taxon>
        <taxon>Eurotiomycetes</taxon>
        <taxon>Eurotiomycetidae</taxon>
        <taxon>Eurotiales</taxon>
        <taxon>Aspergillaceae</taxon>
        <taxon>Penicillium</taxon>
    </lineage>
</organism>
<dbReference type="RefSeq" id="XP_056474736.1">
    <property type="nucleotide sequence ID" value="XM_056618577.1"/>
</dbReference>
<proteinExistence type="predicted"/>
<name>A0A9W9FFK8_9EURO</name>